<sequence>MVEQTIQNNKNFIKSNVGTVFCSEPVHNILDLNPAIARMCFKSPFFHQFPGFSCLIPTPNTSIKIS</sequence>
<accession>A0A2P2JAV7</accession>
<organism evidence="1">
    <name type="scientific">Rhizophora mucronata</name>
    <name type="common">Asiatic mangrove</name>
    <dbReference type="NCBI Taxonomy" id="61149"/>
    <lineage>
        <taxon>Eukaryota</taxon>
        <taxon>Viridiplantae</taxon>
        <taxon>Streptophyta</taxon>
        <taxon>Embryophyta</taxon>
        <taxon>Tracheophyta</taxon>
        <taxon>Spermatophyta</taxon>
        <taxon>Magnoliopsida</taxon>
        <taxon>eudicotyledons</taxon>
        <taxon>Gunneridae</taxon>
        <taxon>Pentapetalae</taxon>
        <taxon>rosids</taxon>
        <taxon>fabids</taxon>
        <taxon>Malpighiales</taxon>
        <taxon>Rhizophoraceae</taxon>
        <taxon>Rhizophora</taxon>
    </lineage>
</organism>
<protein>
    <submittedName>
        <fullName evidence="1">Pentatricopeptide repeat-containing protein At2g37320-like</fullName>
    </submittedName>
</protein>
<reference evidence="1" key="1">
    <citation type="submission" date="2018-02" db="EMBL/GenBank/DDBJ databases">
        <title>Rhizophora mucronata_Transcriptome.</title>
        <authorList>
            <person name="Meera S.P."/>
            <person name="Sreeshan A."/>
            <person name="Augustine A."/>
        </authorList>
    </citation>
    <scope>NUCLEOTIDE SEQUENCE</scope>
    <source>
        <tissue evidence="1">Leaf</tissue>
    </source>
</reference>
<name>A0A2P2JAV7_RHIMU</name>
<dbReference type="AlphaFoldDB" id="A0A2P2JAV7"/>
<dbReference type="EMBL" id="GGEC01010137">
    <property type="protein sequence ID" value="MBW90620.1"/>
    <property type="molecule type" value="Transcribed_RNA"/>
</dbReference>
<proteinExistence type="predicted"/>
<evidence type="ECO:0000313" key="1">
    <source>
        <dbReference type="EMBL" id="MBW90620.1"/>
    </source>
</evidence>